<evidence type="ECO:0000313" key="1">
    <source>
        <dbReference type="EMBL" id="CAI0549434.1"/>
    </source>
</evidence>
<dbReference type="EMBL" id="CAMGYJ010000010">
    <property type="protein sequence ID" value="CAI0549434.1"/>
    <property type="molecule type" value="Genomic_DNA"/>
</dbReference>
<gene>
    <name evidence="1" type="ORF">LITE_LOCUS45147</name>
</gene>
<reference evidence="1" key="1">
    <citation type="submission" date="2022-08" db="EMBL/GenBank/DDBJ databases">
        <authorList>
            <person name="Gutierrez-Valencia J."/>
        </authorList>
    </citation>
    <scope>NUCLEOTIDE SEQUENCE</scope>
</reference>
<comment type="caution">
    <text evidence="1">The sequence shown here is derived from an EMBL/GenBank/DDBJ whole genome shotgun (WGS) entry which is preliminary data.</text>
</comment>
<keyword evidence="2" id="KW-1185">Reference proteome</keyword>
<protein>
    <submittedName>
        <fullName evidence="1">Uncharacterized protein</fullName>
    </submittedName>
</protein>
<evidence type="ECO:0000313" key="2">
    <source>
        <dbReference type="Proteomes" id="UP001154282"/>
    </source>
</evidence>
<dbReference type="AlphaFoldDB" id="A0AAV0QV95"/>
<name>A0AAV0QV95_9ROSI</name>
<sequence>MGKEKNVGGGKCLFSSYILHIPSLKNSNPSLSSAELDRGPLLCRNRWRPETIELLADGGITYDLPGGLLFAEG</sequence>
<proteinExistence type="predicted"/>
<organism evidence="1 2">
    <name type="scientific">Linum tenue</name>
    <dbReference type="NCBI Taxonomy" id="586396"/>
    <lineage>
        <taxon>Eukaryota</taxon>
        <taxon>Viridiplantae</taxon>
        <taxon>Streptophyta</taxon>
        <taxon>Embryophyta</taxon>
        <taxon>Tracheophyta</taxon>
        <taxon>Spermatophyta</taxon>
        <taxon>Magnoliopsida</taxon>
        <taxon>eudicotyledons</taxon>
        <taxon>Gunneridae</taxon>
        <taxon>Pentapetalae</taxon>
        <taxon>rosids</taxon>
        <taxon>fabids</taxon>
        <taxon>Malpighiales</taxon>
        <taxon>Linaceae</taxon>
        <taxon>Linum</taxon>
    </lineage>
</organism>
<dbReference type="Proteomes" id="UP001154282">
    <property type="component" value="Unassembled WGS sequence"/>
</dbReference>
<accession>A0AAV0QV95</accession>